<dbReference type="EMBL" id="JANQAO010000003">
    <property type="protein sequence ID" value="MDM5147777.1"/>
    <property type="molecule type" value="Genomic_DNA"/>
</dbReference>
<keyword evidence="2" id="KW-0472">Membrane</keyword>
<evidence type="ECO:0000256" key="1">
    <source>
        <dbReference type="PROSITE-ProRule" id="PRU00703"/>
    </source>
</evidence>
<name>A0ABT7QM31_9GAMM</name>
<evidence type="ECO:0000256" key="2">
    <source>
        <dbReference type="SAM" id="Phobius"/>
    </source>
</evidence>
<reference evidence="4" key="2">
    <citation type="journal article" date="2023" name="Microbiome">
        <title>Synthase-selected sorting approach identifies a beta-lactone synthase in a nudibranch symbiotic bacterium.</title>
        <authorList>
            <person name="Dzunkova M."/>
            <person name="La Clair J.J."/>
            <person name="Tyml T."/>
            <person name="Doud D."/>
            <person name="Schulz F."/>
            <person name="Piquer-Esteban S."/>
            <person name="Porcel Sanchis D."/>
            <person name="Osborn A."/>
            <person name="Robinson D."/>
            <person name="Louie K.B."/>
            <person name="Bowen B.P."/>
            <person name="Bowers R.M."/>
            <person name="Lee J."/>
            <person name="Arnau V."/>
            <person name="Diaz-Villanueva W."/>
            <person name="Stepanauskas R."/>
            <person name="Gosliner T."/>
            <person name="Date S.V."/>
            <person name="Northen T.R."/>
            <person name="Cheng J.F."/>
            <person name="Burkart M.D."/>
            <person name="Woyke T."/>
        </authorList>
    </citation>
    <scope>NUCLEOTIDE SEQUENCE</scope>
    <source>
        <strain evidence="4">Df01</strain>
    </source>
</reference>
<dbReference type="Proteomes" id="UP001168167">
    <property type="component" value="Unassembled WGS sequence"/>
</dbReference>
<dbReference type="InterPro" id="IPR000644">
    <property type="entry name" value="CBS_dom"/>
</dbReference>
<keyword evidence="1" id="KW-0129">CBS domain</keyword>
<protein>
    <submittedName>
        <fullName evidence="4">CBS domain-containing protein</fullName>
    </submittedName>
</protein>
<comment type="caution">
    <text evidence="4">The sequence shown here is derived from an EMBL/GenBank/DDBJ whole genome shotgun (WGS) entry which is preliminary data.</text>
</comment>
<gene>
    <name evidence="4" type="ORF">NQX30_05270</name>
</gene>
<dbReference type="Pfam" id="PF00571">
    <property type="entry name" value="CBS"/>
    <property type="match status" value="1"/>
</dbReference>
<dbReference type="SUPFAM" id="SSF54631">
    <property type="entry name" value="CBS-domain pair"/>
    <property type="match status" value="1"/>
</dbReference>
<evidence type="ECO:0000259" key="3">
    <source>
        <dbReference type="PROSITE" id="PS51371"/>
    </source>
</evidence>
<feature type="transmembrane region" description="Helical" evidence="2">
    <location>
        <begin position="7"/>
        <end position="29"/>
    </location>
</feature>
<sequence length="148" mass="15754">MTGAAGIVLAAGIGVLSALCGISFIDGTAMLHHWLGVAPNFSGKSTQNLWILAVAPIIAGLLCVLAKNRIKIYFLGLADTMLEACCDSKKPFLRQNDTLLVAMQKSANFTGERMAVVTDDGVLVGTLTESDLLRARAYIMSLLRKEAI</sequence>
<evidence type="ECO:0000313" key="5">
    <source>
        <dbReference type="Proteomes" id="UP001168167"/>
    </source>
</evidence>
<accession>A0ABT7QM31</accession>
<keyword evidence="5" id="KW-1185">Reference proteome</keyword>
<proteinExistence type="predicted"/>
<feature type="domain" description="CBS" evidence="3">
    <location>
        <begin position="86"/>
        <end position="142"/>
    </location>
</feature>
<organism evidence="4 5">
    <name type="scientific">Candidatus Doriopsillibacter californiensis</name>
    <dbReference type="NCBI Taxonomy" id="2970740"/>
    <lineage>
        <taxon>Bacteria</taxon>
        <taxon>Pseudomonadati</taxon>
        <taxon>Pseudomonadota</taxon>
        <taxon>Gammaproteobacteria</taxon>
        <taxon>Candidatus Tethybacterales</taxon>
        <taxon>Candidatus Persebacteraceae</taxon>
        <taxon>Candidatus Doriopsillibacter</taxon>
    </lineage>
</organism>
<dbReference type="InterPro" id="IPR046342">
    <property type="entry name" value="CBS_dom_sf"/>
</dbReference>
<reference evidence="4" key="1">
    <citation type="submission" date="2022-08" db="EMBL/GenBank/DDBJ databases">
        <authorList>
            <person name="Dzunkova M."/>
            <person name="La Clair J."/>
            <person name="Tyml T."/>
            <person name="Doud D."/>
            <person name="Schulz F."/>
            <person name="Piquer S."/>
            <person name="Porcel Sanchis D."/>
            <person name="Osborn A."/>
            <person name="Robinson D."/>
            <person name="Louie K.B."/>
            <person name="Bowen B.P."/>
            <person name="Bowers R."/>
            <person name="Lee J."/>
            <person name="Arnau Llombart V."/>
            <person name="Diaz Villanueva W."/>
            <person name="Gosliner T."/>
            <person name="Northen T."/>
            <person name="Cheng J.-F."/>
            <person name="Burkart M.D."/>
            <person name="Woyke T."/>
        </authorList>
    </citation>
    <scope>NUCLEOTIDE SEQUENCE</scope>
    <source>
        <strain evidence="4">Df01</strain>
    </source>
</reference>
<evidence type="ECO:0000313" key="4">
    <source>
        <dbReference type="EMBL" id="MDM5147777.1"/>
    </source>
</evidence>
<feature type="transmembrane region" description="Helical" evidence="2">
    <location>
        <begin position="49"/>
        <end position="66"/>
    </location>
</feature>
<keyword evidence="2" id="KW-0812">Transmembrane</keyword>
<keyword evidence="2" id="KW-1133">Transmembrane helix</keyword>
<dbReference type="PROSITE" id="PS51371">
    <property type="entry name" value="CBS"/>
    <property type="match status" value="1"/>
</dbReference>